<sequence>MIRFIKHGTQLLFTPLSNVYKCKRLNFVTDITERKIWKLQKMHTYLIKFVTISVGVKCKHIFSLIKNF</sequence>
<dbReference type="AlphaFoldDB" id="A0A0E9PWG1"/>
<reference evidence="1" key="1">
    <citation type="submission" date="2014-11" db="EMBL/GenBank/DDBJ databases">
        <authorList>
            <person name="Amaro Gonzalez C."/>
        </authorList>
    </citation>
    <scope>NUCLEOTIDE SEQUENCE</scope>
</reference>
<protein>
    <submittedName>
        <fullName evidence="1">Uncharacterized protein</fullName>
    </submittedName>
</protein>
<evidence type="ECO:0000313" key="1">
    <source>
        <dbReference type="EMBL" id="JAH08218.1"/>
    </source>
</evidence>
<accession>A0A0E9PWG1</accession>
<proteinExistence type="predicted"/>
<dbReference type="EMBL" id="GBXM01100359">
    <property type="protein sequence ID" value="JAH08218.1"/>
    <property type="molecule type" value="Transcribed_RNA"/>
</dbReference>
<name>A0A0E9PWG1_ANGAN</name>
<organism evidence="1">
    <name type="scientific">Anguilla anguilla</name>
    <name type="common">European freshwater eel</name>
    <name type="synonym">Muraena anguilla</name>
    <dbReference type="NCBI Taxonomy" id="7936"/>
    <lineage>
        <taxon>Eukaryota</taxon>
        <taxon>Metazoa</taxon>
        <taxon>Chordata</taxon>
        <taxon>Craniata</taxon>
        <taxon>Vertebrata</taxon>
        <taxon>Euteleostomi</taxon>
        <taxon>Actinopterygii</taxon>
        <taxon>Neopterygii</taxon>
        <taxon>Teleostei</taxon>
        <taxon>Anguilliformes</taxon>
        <taxon>Anguillidae</taxon>
        <taxon>Anguilla</taxon>
    </lineage>
</organism>
<reference evidence="1" key="2">
    <citation type="journal article" date="2015" name="Fish Shellfish Immunol.">
        <title>Early steps in the European eel (Anguilla anguilla)-Vibrio vulnificus interaction in the gills: Role of the RtxA13 toxin.</title>
        <authorList>
            <person name="Callol A."/>
            <person name="Pajuelo D."/>
            <person name="Ebbesson L."/>
            <person name="Teles M."/>
            <person name="MacKenzie S."/>
            <person name="Amaro C."/>
        </authorList>
    </citation>
    <scope>NUCLEOTIDE SEQUENCE</scope>
</reference>